<dbReference type="EMBL" id="JBEPMM010000013">
    <property type="protein sequence ID" value="MET3694303.1"/>
    <property type="molecule type" value="Genomic_DNA"/>
</dbReference>
<keyword evidence="3" id="KW-1185">Reference proteome</keyword>
<feature type="region of interest" description="Disordered" evidence="1">
    <location>
        <begin position="103"/>
        <end position="146"/>
    </location>
</feature>
<comment type="caution">
    <text evidence="2">The sequence shown here is derived from an EMBL/GenBank/DDBJ whole genome shotgun (WGS) entry which is preliminary data.</text>
</comment>
<gene>
    <name evidence="2" type="ORF">ABID43_003862</name>
</gene>
<feature type="compositionally biased region" description="Low complexity" evidence="1">
    <location>
        <begin position="119"/>
        <end position="146"/>
    </location>
</feature>
<evidence type="ECO:0000313" key="3">
    <source>
        <dbReference type="Proteomes" id="UP001549145"/>
    </source>
</evidence>
<feature type="compositionally biased region" description="Pro residues" evidence="1">
    <location>
        <begin position="103"/>
        <end position="118"/>
    </location>
</feature>
<dbReference type="RefSeq" id="WP_238281512.1">
    <property type="nucleotide sequence ID" value="NZ_BPQL01000126.1"/>
</dbReference>
<proteinExistence type="predicted"/>
<protein>
    <submittedName>
        <fullName evidence="2">Uncharacterized protein</fullName>
    </submittedName>
</protein>
<accession>A0ABV2L8X6</accession>
<evidence type="ECO:0000256" key="1">
    <source>
        <dbReference type="SAM" id="MobiDB-lite"/>
    </source>
</evidence>
<dbReference type="Proteomes" id="UP001549145">
    <property type="component" value="Unassembled WGS sequence"/>
</dbReference>
<name>A0ABV2L8X6_9HYPH</name>
<evidence type="ECO:0000313" key="2">
    <source>
        <dbReference type="EMBL" id="MET3694303.1"/>
    </source>
</evidence>
<sequence length="146" mass="14756">MAAESAEEPMPRSIRFVPAIAGFVLVMMQGIGGASAQEPSVQAPLFLRIRPAGDTPAGLGGAGSSDEEIIRAARARSEAVWQRAEARSRIAIASVCTGCIPTPRPAEPIPAKPPPSPSAPHADGVATIAAGPPAAPIQPLAQADAP</sequence>
<organism evidence="2 3">
    <name type="scientific">Methylobacterium goesingense</name>
    <dbReference type="NCBI Taxonomy" id="243690"/>
    <lineage>
        <taxon>Bacteria</taxon>
        <taxon>Pseudomonadati</taxon>
        <taxon>Pseudomonadota</taxon>
        <taxon>Alphaproteobacteria</taxon>
        <taxon>Hyphomicrobiales</taxon>
        <taxon>Methylobacteriaceae</taxon>
        <taxon>Methylobacterium</taxon>
    </lineage>
</organism>
<reference evidence="2 3" key="1">
    <citation type="submission" date="2024-06" db="EMBL/GenBank/DDBJ databases">
        <title>Genomic Encyclopedia of Type Strains, Phase IV (KMG-IV): sequencing the most valuable type-strain genomes for metagenomic binning, comparative biology and taxonomic classification.</title>
        <authorList>
            <person name="Goeker M."/>
        </authorList>
    </citation>
    <scope>NUCLEOTIDE SEQUENCE [LARGE SCALE GENOMIC DNA]</scope>
    <source>
        <strain evidence="2 3">DSM 21331</strain>
    </source>
</reference>